<organism evidence="12 13">
    <name type="scientific">Sporanaerobacter acetigenes DSM 13106</name>
    <dbReference type="NCBI Taxonomy" id="1123281"/>
    <lineage>
        <taxon>Bacteria</taxon>
        <taxon>Bacillati</taxon>
        <taxon>Bacillota</taxon>
        <taxon>Tissierellia</taxon>
        <taxon>Tissierellales</taxon>
        <taxon>Sporanaerobacteraceae</taxon>
        <taxon>Sporanaerobacter</taxon>
    </lineage>
</organism>
<reference evidence="12 13" key="1">
    <citation type="submission" date="2016-11" db="EMBL/GenBank/DDBJ databases">
        <authorList>
            <person name="Jaros S."/>
            <person name="Januszkiewicz K."/>
            <person name="Wedrychowicz H."/>
        </authorList>
    </citation>
    <scope>NUCLEOTIDE SEQUENCE [LARGE SCALE GENOMIC DNA]</scope>
    <source>
        <strain evidence="12 13">DSM 13106</strain>
    </source>
</reference>
<keyword evidence="8" id="KW-0811">Translocation</keyword>
<evidence type="ECO:0000256" key="7">
    <source>
        <dbReference type="ARBA" id="ARBA00022989"/>
    </source>
</evidence>
<evidence type="ECO:0000256" key="11">
    <source>
        <dbReference type="SAM" id="Phobius"/>
    </source>
</evidence>
<dbReference type="SMART" id="SM01323">
    <property type="entry name" value="YajC"/>
    <property type="match status" value="1"/>
</dbReference>
<evidence type="ECO:0000256" key="4">
    <source>
        <dbReference type="ARBA" id="ARBA00022475"/>
    </source>
</evidence>
<evidence type="ECO:0000256" key="5">
    <source>
        <dbReference type="ARBA" id="ARBA00022692"/>
    </source>
</evidence>
<feature type="transmembrane region" description="Helical" evidence="11">
    <location>
        <begin position="6"/>
        <end position="24"/>
    </location>
</feature>
<keyword evidence="4" id="KW-1003">Cell membrane</keyword>
<dbReference type="PANTHER" id="PTHR33909:SF1">
    <property type="entry name" value="SEC TRANSLOCON ACCESSORY COMPLEX SUBUNIT YAJC"/>
    <property type="match status" value="1"/>
</dbReference>
<feature type="region of interest" description="Disordered" evidence="10">
    <location>
        <begin position="91"/>
        <end position="114"/>
    </location>
</feature>
<evidence type="ECO:0000256" key="3">
    <source>
        <dbReference type="ARBA" id="ARBA00022448"/>
    </source>
</evidence>
<dbReference type="PRINTS" id="PR01853">
    <property type="entry name" value="YAJCTRNLCASE"/>
</dbReference>
<comment type="subcellular location">
    <subcellularLocation>
        <location evidence="1">Cell membrane</location>
        <topology evidence="1">Single-pass membrane protein</topology>
    </subcellularLocation>
</comment>
<dbReference type="PANTHER" id="PTHR33909">
    <property type="entry name" value="SEC TRANSLOCON ACCESSORY COMPLEX SUBUNIT YAJC"/>
    <property type="match status" value="1"/>
</dbReference>
<dbReference type="RefSeq" id="WP_327198051.1">
    <property type="nucleotide sequence ID" value="NZ_FQXR01000008.1"/>
</dbReference>
<evidence type="ECO:0000256" key="9">
    <source>
        <dbReference type="ARBA" id="ARBA00023136"/>
    </source>
</evidence>
<keyword evidence="13" id="KW-1185">Reference proteome</keyword>
<evidence type="ECO:0000256" key="10">
    <source>
        <dbReference type="SAM" id="MobiDB-lite"/>
    </source>
</evidence>
<evidence type="ECO:0000256" key="6">
    <source>
        <dbReference type="ARBA" id="ARBA00022927"/>
    </source>
</evidence>
<evidence type="ECO:0000256" key="2">
    <source>
        <dbReference type="ARBA" id="ARBA00006742"/>
    </source>
</evidence>
<dbReference type="AlphaFoldDB" id="A0A1M5XUA1"/>
<evidence type="ECO:0000313" key="12">
    <source>
        <dbReference type="EMBL" id="SHI03302.1"/>
    </source>
</evidence>
<keyword evidence="3" id="KW-0813">Transport</keyword>
<sequence length="114" mass="13002">MTAQQMQSLILPIAFLVIFYFLAIRPQQKKEKEIRQMRESLSNGDEIITIGGIYGKIVKVKEDILTIEVGSDKTKLDITKWAVGSVINKKETKKGTEKNDKEETKNDSNEKDDK</sequence>
<dbReference type="GO" id="GO:0015031">
    <property type="term" value="P:protein transport"/>
    <property type="evidence" value="ECO:0007669"/>
    <property type="project" value="UniProtKB-KW"/>
</dbReference>
<keyword evidence="9 11" id="KW-0472">Membrane</keyword>
<keyword evidence="5 11" id="KW-0812">Transmembrane</keyword>
<evidence type="ECO:0000313" key="13">
    <source>
        <dbReference type="Proteomes" id="UP000184389"/>
    </source>
</evidence>
<keyword evidence="6" id="KW-0653">Protein transport</keyword>
<name>A0A1M5XUA1_9FIRM</name>
<dbReference type="Pfam" id="PF02699">
    <property type="entry name" value="YajC"/>
    <property type="match status" value="1"/>
</dbReference>
<protein>
    <submittedName>
        <fullName evidence="12">Protein translocase subunit yajC</fullName>
    </submittedName>
</protein>
<gene>
    <name evidence="12" type="ORF">SAMN02745180_01821</name>
</gene>
<dbReference type="GO" id="GO:0005886">
    <property type="term" value="C:plasma membrane"/>
    <property type="evidence" value="ECO:0007669"/>
    <property type="project" value="UniProtKB-SubCell"/>
</dbReference>
<comment type="similarity">
    <text evidence="2">Belongs to the YajC family.</text>
</comment>
<proteinExistence type="inferred from homology"/>
<evidence type="ECO:0000256" key="1">
    <source>
        <dbReference type="ARBA" id="ARBA00004162"/>
    </source>
</evidence>
<dbReference type="NCBIfam" id="TIGR00739">
    <property type="entry name" value="yajC"/>
    <property type="match status" value="1"/>
</dbReference>
<dbReference type="Proteomes" id="UP000184389">
    <property type="component" value="Unassembled WGS sequence"/>
</dbReference>
<dbReference type="EMBL" id="FQXR01000008">
    <property type="protein sequence ID" value="SHI03302.1"/>
    <property type="molecule type" value="Genomic_DNA"/>
</dbReference>
<evidence type="ECO:0000256" key="8">
    <source>
        <dbReference type="ARBA" id="ARBA00023010"/>
    </source>
</evidence>
<dbReference type="InterPro" id="IPR003849">
    <property type="entry name" value="Preprotein_translocase_YajC"/>
</dbReference>
<dbReference type="STRING" id="1123281.SAMN02745180_01821"/>
<keyword evidence="7 11" id="KW-1133">Transmembrane helix</keyword>
<accession>A0A1M5XUA1</accession>